<proteinExistence type="predicted"/>
<feature type="compositionally biased region" description="Basic and acidic residues" evidence="1">
    <location>
        <begin position="201"/>
        <end position="214"/>
    </location>
</feature>
<gene>
    <name evidence="2" type="ORF">MCHLO_09257</name>
</gene>
<evidence type="ECO:0000313" key="3">
    <source>
        <dbReference type="Proteomes" id="UP000815677"/>
    </source>
</evidence>
<evidence type="ECO:0008006" key="4">
    <source>
        <dbReference type="Google" id="ProtNLM"/>
    </source>
</evidence>
<dbReference type="InterPro" id="IPR012677">
    <property type="entry name" value="Nucleotide-bd_a/b_plait_sf"/>
</dbReference>
<feature type="region of interest" description="Disordered" evidence="1">
    <location>
        <begin position="195"/>
        <end position="215"/>
    </location>
</feature>
<dbReference type="Proteomes" id="UP000815677">
    <property type="component" value="Unassembled WGS sequence"/>
</dbReference>
<organism evidence="2 3">
    <name type="scientific">Mycena chlorophos</name>
    <name type="common">Agaric fungus</name>
    <name type="synonym">Agaricus chlorophos</name>
    <dbReference type="NCBI Taxonomy" id="658473"/>
    <lineage>
        <taxon>Eukaryota</taxon>
        <taxon>Fungi</taxon>
        <taxon>Dikarya</taxon>
        <taxon>Basidiomycota</taxon>
        <taxon>Agaricomycotina</taxon>
        <taxon>Agaricomycetes</taxon>
        <taxon>Agaricomycetidae</taxon>
        <taxon>Agaricales</taxon>
        <taxon>Marasmiineae</taxon>
        <taxon>Mycenaceae</taxon>
        <taxon>Mycena</taxon>
    </lineage>
</organism>
<evidence type="ECO:0000313" key="2">
    <source>
        <dbReference type="EMBL" id="GAT52179.1"/>
    </source>
</evidence>
<dbReference type="EMBL" id="DF847621">
    <property type="protein sequence ID" value="GAT52179.1"/>
    <property type="molecule type" value="Genomic_DNA"/>
</dbReference>
<keyword evidence="3" id="KW-1185">Reference proteome</keyword>
<dbReference type="InterPro" id="IPR035979">
    <property type="entry name" value="RBD_domain_sf"/>
</dbReference>
<dbReference type="SUPFAM" id="SSF54928">
    <property type="entry name" value="RNA-binding domain, RBD"/>
    <property type="match status" value="1"/>
</dbReference>
<reference evidence="2" key="1">
    <citation type="submission" date="2014-09" db="EMBL/GenBank/DDBJ databases">
        <title>Genome sequence of the luminous mushroom Mycena chlorophos for searching fungal bioluminescence genes.</title>
        <authorList>
            <person name="Tanaka Y."/>
            <person name="Kasuga D."/>
            <person name="Oba Y."/>
            <person name="Hase S."/>
            <person name="Sato K."/>
            <person name="Oba Y."/>
            <person name="Sakakibara Y."/>
        </authorList>
    </citation>
    <scope>NUCLEOTIDE SEQUENCE</scope>
</reference>
<dbReference type="Gene3D" id="3.30.70.330">
    <property type="match status" value="1"/>
</dbReference>
<sequence length="266" mass="28792">MSTPIDIQRVVYVGNLPPNVTEAVLQQWFEEQQMVVKKVVISLAVPPIKAPHVVERTGGGQLTGKVEFGGTDAQIKSYVAKALSKSGAPMDNAIPGISGKFSAFRLQITDKWHELAEVGRMIHESGYTGIHPNLGMNIKLPSPQAEAAHAQANALAVRGASGFVALPQVYNADGTRPALLGTVVFHSDEEAFAEPARARARARDSEPADEERNPRMHVVVPVQVVPAVNIWAEQPRLPGTVVYRGNEDMTEKLLNARGSDQGQRKL</sequence>
<evidence type="ECO:0000256" key="1">
    <source>
        <dbReference type="SAM" id="MobiDB-lite"/>
    </source>
</evidence>
<name>A0ABQ0LNJ5_MYCCL</name>
<protein>
    <recommendedName>
        <fullName evidence="4">RRM domain-containing protein</fullName>
    </recommendedName>
</protein>
<accession>A0ABQ0LNJ5</accession>